<evidence type="ECO:0000256" key="1">
    <source>
        <dbReference type="ARBA" id="ARBA00004651"/>
    </source>
</evidence>
<dbReference type="Pfam" id="PF06271">
    <property type="entry name" value="RDD"/>
    <property type="match status" value="1"/>
</dbReference>
<keyword evidence="4 6" id="KW-1133">Transmembrane helix</keyword>
<dbReference type="RefSeq" id="WP_257822480.1">
    <property type="nucleotide sequence ID" value="NZ_JABXYM010000001.1"/>
</dbReference>
<dbReference type="PANTHER" id="PTHR36115:SF9">
    <property type="entry name" value="LMO1584 PROTEIN"/>
    <property type="match status" value="1"/>
</dbReference>
<keyword evidence="3 6" id="KW-0812">Transmembrane</keyword>
<keyword evidence="2" id="KW-1003">Cell membrane</keyword>
<evidence type="ECO:0000256" key="5">
    <source>
        <dbReference type="ARBA" id="ARBA00023136"/>
    </source>
</evidence>
<accession>A0A9Q4G0R8</accession>
<reference evidence="8" key="1">
    <citation type="submission" date="2020-06" db="EMBL/GenBank/DDBJ databases">
        <title>Insight into the genomes of haloalkaliphilic bacilli from Kenyan soda lakes.</title>
        <authorList>
            <person name="Mwirichia R."/>
            <person name="Villamizar G.C."/>
            <person name="Poehlein A."/>
            <person name="Mugweru J."/>
            <person name="Kipnyargis A."/>
            <person name="Kiplimo D."/>
            <person name="Orwa P."/>
            <person name="Daniel R."/>
        </authorList>
    </citation>
    <scope>NUCLEOTIDE SEQUENCE</scope>
    <source>
        <strain evidence="8">B1096_S55</strain>
    </source>
</reference>
<evidence type="ECO:0000256" key="2">
    <source>
        <dbReference type="ARBA" id="ARBA00022475"/>
    </source>
</evidence>
<gene>
    <name evidence="8" type="ORF">HXA33_16310</name>
</gene>
<dbReference type="GO" id="GO:0005886">
    <property type="term" value="C:plasma membrane"/>
    <property type="evidence" value="ECO:0007669"/>
    <property type="project" value="UniProtKB-SubCell"/>
</dbReference>
<evidence type="ECO:0000313" key="8">
    <source>
        <dbReference type="EMBL" id="MCR6098104.1"/>
    </source>
</evidence>
<evidence type="ECO:0000256" key="3">
    <source>
        <dbReference type="ARBA" id="ARBA00022692"/>
    </source>
</evidence>
<feature type="transmembrane region" description="Helical" evidence="6">
    <location>
        <begin position="13"/>
        <end position="35"/>
    </location>
</feature>
<keyword evidence="9" id="KW-1185">Reference proteome</keyword>
<proteinExistence type="predicted"/>
<dbReference type="PANTHER" id="PTHR36115">
    <property type="entry name" value="PROLINE-RICH ANTIGEN HOMOLOG-RELATED"/>
    <property type="match status" value="1"/>
</dbReference>
<feature type="transmembrane region" description="Helical" evidence="6">
    <location>
        <begin position="96"/>
        <end position="115"/>
    </location>
</feature>
<sequence length="135" mass="15324">MANYRHAGFWVRLGSYVIDSLLVFMPFWLAAVLVFETTEIQQVPALYIPYVFISTLYFIAMPLTSYQATLGKVVFGLKITNGHYTKLSIGQAIGRYFAQMLSYVLLFAGFIMIGLTKNKTGLHDKLAKTYVVYKD</sequence>
<feature type="domain" description="RDD" evidence="7">
    <location>
        <begin position="7"/>
        <end position="128"/>
    </location>
</feature>
<comment type="subcellular location">
    <subcellularLocation>
        <location evidence="1">Cell membrane</location>
        <topology evidence="1">Multi-pass membrane protein</topology>
    </subcellularLocation>
</comment>
<dbReference type="AlphaFoldDB" id="A0A9Q4G0R8"/>
<keyword evidence="5 6" id="KW-0472">Membrane</keyword>
<evidence type="ECO:0000256" key="4">
    <source>
        <dbReference type="ARBA" id="ARBA00022989"/>
    </source>
</evidence>
<evidence type="ECO:0000259" key="7">
    <source>
        <dbReference type="Pfam" id="PF06271"/>
    </source>
</evidence>
<protein>
    <submittedName>
        <fullName evidence="8">RDD family protein</fullName>
    </submittedName>
</protein>
<organism evidence="8 9">
    <name type="scientific">Salipaludibacillus agaradhaerens</name>
    <name type="common">Bacillus agaradhaerens</name>
    <dbReference type="NCBI Taxonomy" id="76935"/>
    <lineage>
        <taxon>Bacteria</taxon>
        <taxon>Bacillati</taxon>
        <taxon>Bacillota</taxon>
        <taxon>Bacilli</taxon>
        <taxon>Bacillales</taxon>
        <taxon>Bacillaceae</taxon>
    </lineage>
</organism>
<evidence type="ECO:0000256" key="6">
    <source>
        <dbReference type="SAM" id="Phobius"/>
    </source>
</evidence>
<dbReference type="EMBL" id="JABXYM010000001">
    <property type="protein sequence ID" value="MCR6098104.1"/>
    <property type="molecule type" value="Genomic_DNA"/>
</dbReference>
<feature type="transmembrane region" description="Helical" evidence="6">
    <location>
        <begin position="47"/>
        <end position="68"/>
    </location>
</feature>
<name>A0A9Q4G0R8_SALAG</name>
<comment type="caution">
    <text evidence="8">The sequence shown here is derived from an EMBL/GenBank/DDBJ whole genome shotgun (WGS) entry which is preliminary data.</text>
</comment>
<evidence type="ECO:0000313" key="9">
    <source>
        <dbReference type="Proteomes" id="UP001057753"/>
    </source>
</evidence>
<dbReference type="Proteomes" id="UP001057753">
    <property type="component" value="Unassembled WGS sequence"/>
</dbReference>
<dbReference type="InterPro" id="IPR010432">
    <property type="entry name" value="RDD"/>
</dbReference>
<dbReference type="InterPro" id="IPR051791">
    <property type="entry name" value="Pra-immunoreactive"/>
</dbReference>